<organism evidence="1 2">
    <name type="scientific">Clostridium manihotivorum</name>
    <dbReference type="NCBI Taxonomy" id="2320868"/>
    <lineage>
        <taxon>Bacteria</taxon>
        <taxon>Bacillati</taxon>
        <taxon>Bacillota</taxon>
        <taxon>Clostridia</taxon>
        <taxon>Eubacteriales</taxon>
        <taxon>Clostridiaceae</taxon>
        <taxon>Clostridium</taxon>
    </lineage>
</organism>
<evidence type="ECO:0000313" key="2">
    <source>
        <dbReference type="Proteomes" id="UP000286268"/>
    </source>
</evidence>
<dbReference type="Pfam" id="PF07799">
    <property type="entry name" value="DUF1643"/>
    <property type="match status" value="1"/>
</dbReference>
<dbReference type="Proteomes" id="UP000286268">
    <property type="component" value="Chromosome"/>
</dbReference>
<dbReference type="EMBL" id="CP025746">
    <property type="protein sequence ID" value="QAA30654.1"/>
    <property type="molecule type" value="Genomic_DNA"/>
</dbReference>
<dbReference type="OrthoDB" id="1898231at2"/>
<gene>
    <name evidence="1" type="ORF">C1I91_02660</name>
</gene>
<dbReference type="KEGG" id="cmah:C1I91_02660"/>
<keyword evidence="2" id="KW-1185">Reference proteome</keyword>
<dbReference type="RefSeq" id="WP_128211104.1">
    <property type="nucleotide sequence ID" value="NZ_CP025746.1"/>
</dbReference>
<reference evidence="1 2" key="1">
    <citation type="submission" date="2018-01" db="EMBL/GenBank/DDBJ databases">
        <title>Genome Sequencing and Assembly of Anaerobacter polyendosporus strain CT4.</title>
        <authorList>
            <person name="Tachaapaikoon C."/>
            <person name="Sutheeworapong S."/>
            <person name="Jenjaroenpun P."/>
            <person name="Wongsurawat T."/>
            <person name="Nookeaw I."/>
            <person name="Cheawchanlertfa P."/>
            <person name="Kosugi A."/>
            <person name="Cheevadhanarak S."/>
            <person name="Ratanakhanokchai K."/>
        </authorList>
    </citation>
    <scope>NUCLEOTIDE SEQUENCE [LARGE SCALE GENOMIC DNA]</scope>
    <source>
        <strain evidence="1 2">CT4</strain>
    </source>
</reference>
<proteinExistence type="predicted"/>
<dbReference type="AlphaFoldDB" id="A0A410DNK6"/>
<evidence type="ECO:0000313" key="1">
    <source>
        <dbReference type="EMBL" id="QAA30654.1"/>
    </source>
</evidence>
<dbReference type="InterPro" id="IPR012441">
    <property type="entry name" value="DUF1643"/>
</dbReference>
<name>A0A410DNK6_9CLOT</name>
<sequence length="206" mass="24360">MQKSKYPRFVCKSSMEILEDYDNDRCYKLTFPISKKGNKNILVIGRAPKLCNDFKCDKLIQRVLKYVDSRREEFGDIYKVSVVNLFTVIEYERSSIEYALNTRGECFATGNDDLFKLNDVAIRNDDIIKRCIEEADYIILGWGEVIKEIETIYNLRVEYILKTIRELNSLSIGQRKMYVVGDLTKKGYPRHCFNWNLQDPLMEFQW</sequence>
<evidence type="ECO:0008006" key="3">
    <source>
        <dbReference type="Google" id="ProtNLM"/>
    </source>
</evidence>
<protein>
    <recommendedName>
        <fullName evidence="3">DUF1643 domain-containing protein</fullName>
    </recommendedName>
</protein>
<accession>A0A410DNK6</accession>